<evidence type="ECO:0000313" key="3">
    <source>
        <dbReference type="Proteomes" id="UP000242715"/>
    </source>
</evidence>
<organism evidence="2 3">
    <name type="scientific">Trifolium subterraneum</name>
    <name type="common">Subterranean clover</name>
    <dbReference type="NCBI Taxonomy" id="3900"/>
    <lineage>
        <taxon>Eukaryota</taxon>
        <taxon>Viridiplantae</taxon>
        <taxon>Streptophyta</taxon>
        <taxon>Embryophyta</taxon>
        <taxon>Tracheophyta</taxon>
        <taxon>Spermatophyta</taxon>
        <taxon>Magnoliopsida</taxon>
        <taxon>eudicotyledons</taxon>
        <taxon>Gunneridae</taxon>
        <taxon>Pentapetalae</taxon>
        <taxon>rosids</taxon>
        <taxon>fabids</taxon>
        <taxon>Fabales</taxon>
        <taxon>Fabaceae</taxon>
        <taxon>Papilionoideae</taxon>
        <taxon>50 kb inversion clade</taxon>
        <taxon>NPAAA clade</taxon>
        <taxon>Hologalegina</taxon>
        <taxon>IRL clade</taxon>
        <taxon>Trifolieae</taxon>
        <taxon>Trifolium</taxon>
    </lineage>
</organism>
<dbReference type="AlphaFoldDB" id="A0A2Z6PU80"/>
<keyword evidence="3" id="KW-1185">Reference proteome</keyword>
<gene>
    <name evidence="2" type="ORF">TSUD_141180</name>
</gene>
<keyword evidence="1" id="KW-0812">Transmembrane</keyword>
<name>A0A2Z6PU80_TRISU</name>
<dbReference type="PANTHER" id="PTHR35757">
    <property type="entry name" value="THERMOSOME SUBUNIT GAMMA"/>
    <property type="match status" value="1"/>
</dbReference>
<dbReference type="Proteomes" id="UP000242715">
    <property type="component" value="Unassembled WGS sequence"/>
</dbReference>
<evidence type="ECO:0000256" key="1">
    <source>
        <dbReference type="SAM" id="Phobius"/>
    </source>
</evidence>
<keyword evidence="1" id="KW-1133">Transmembrane helix</keyword>
<protein>
    <submittedName>
        <fullName evidence="2">Uncharacterized protein</fullName>
    </submittedName>
</protein>
<dbReference type="EMBL" id="DF974805">
    <property type="protein sequence ID" value="GAU50567.1"/>
    <property type="molecule type" value="Genomic_DNA"/>
</dbReference>
<feature type="transmembrane region" description="Helical" evidence="1">
    <location>
        <begin position="12"/>
        <end position="30"/>
    </location>
</feature>
<keyword evidence="1" id="KW-0472">Membrane</keyword>
<evidence type="ECO:0000313" key="2">
    <source>
        <dbReference type="EMBL" id="GAU50567.1"/>
    </source>
</evidence>
<sequence length="154" mass="17262">MKEEPDNSSSDFSILGCIFTQMAQILGLGYQTHYLNYRSENWQHADLDYETYQSLMKARGENEFFPADDDNDTTLESLKAMLQSSIPEDLDPWKAKLLWASDVLPMPLVGLLIIGGVCIDVGRLTSGYPNIEALSRLDFSAAMKVFIAKLLTSE</sequence>
<reference evidence="3" key="1">
    <citation type="journal article" date="2017" name="Front. Plant Sci.">
        <title>Climate Clever Clovers: New Paradigm to Reduce the Environmental Footprint of Ruminants by Breeding Low Methanogenic Forages Utilizing Haplotype Variation.</title>
        <authorList>
            <person name="Kaur P."/>
            <person name="Appels R."/>
            <person name="Bayer P.E."/>
            <person name="Keeble-Gagnere G."/>
            <person name="Wang J."/>
            <person name="Hirakawa H."/>
            <person name="Shirasawa K."/>
            <person name="Vercoe P."/>
            <person name="Stefanova K."/>
            <person name="Durmic Z."/>
            <person name="Nichols P."/>
            <person name="Revell C."/>
            <person name="Isobe S.N."/>
            <person name="Edwards D."/>
            <person name="Erskine W."/>
        </authorList>
    </citation>
    <scope>NUCLEOTIDE SEQUENCE [LARGE SCALE GENOMIC DNA]</scope>
    <source>
        <strain evidence="3">cv. Daliak</strain>
    </source>
</reference>
<proteinExistence type="predicted"/>
<dbReference type="PANTHER" id="PTHR35757:SF1">
    <property type="entry name" value="THERMOSOME SUBUNIT GAMMA"/>
    <property type="match status" value="1"/>
</dbReference>
<accession>A0A2Z6PU80</accession>
<dbReference type="OrthoDB" id="45571at2759"/>